<sequence>EELKALSSIIQTSIEQIEDAVKAHALEFPSPATPFSPDTEAARNLPDVVAAGVLITAAAAQITTLVRPPALTVLSYTMQAREPRLFHVSTAIRTAVDAHVAEILRDAGAQGLHVKDIAKPANVDPKKLARVLRVLATNHVFVEVSPDVFAQNRLSSLLDCGKPVDSIVGRQGTLGFTATLGHVLDEAFKSSSYLTETMLDPETAFSETTEKASFKKAFNTDDDMWQFFEKPGNEFRLARFGSAMDGVKNMTPPNAILEGFDWEGLKQGSVVVDVGGGVGSQSLTLAKKHKHLHYIVQDRAPVVENATKFWDENLPEALQSKLVELQVHNFFDPQPVKEADVYFIRMILHDWPDDYCVQILRHLREVAKPETRLIVIDQIMSYACEEEAAKEIPGALLPTPPAPLLPNMGHASLISYYTDLQMLGLFNAQERTVTQIRELLERGGWKLIAVHHGAPFAVSSQKAIAVPIY</sequence>
<name>A0ACB8S052_9AGAM</name>
<keyword evidence="1" id="KW-0489">Methyltransferase</keyword>
<gene>
    <name evidence="1" type="ORF">FA95DRAFT_1489061</name>
</gene>
<reference evidence="1" key="1">
    <citation type="submission" date="2021-02" db="EMBL/GenBank/DDBJ databases">
        <authorList>
            <consortium name="DOE Joint Genome Institute"/>
            <person name="Ahrendt S."/>
            <person name="Looney B.P."/>
            <person name="Miyauchi S."/>
            <person name="Morin E."/>
            <person name="Drula E."/>
            <person name="Courty P.E."/>
            <person name="Chicoki N."/>
            <person name="Fauchery L."/>
            <person name="Kohler A."/>
            <person name="Kuo A."/>
            <person name="Labutti K."/>
            <person name="Pangilinan J."/>
            <person name="Lipzen A."/>
            <person name="Riley R."/>
            <person name="Andreopoulos W."/>
            <person name="He G."/>
            <person name="Johnson J."/>
            <person name="Barry K.W."/>
            <person name="Grigoriev I.V."/>
            <person name="Nagy L."/>
            <person name="Hibbett D."/>
            <person name="Henrissat B."/>
            <person name="Matheny P.B."/>
            <person name="Labbe J."/>
            <person name="Martin F."/>
        </authorList>
    </citation>
    <scope>NUCLEOTIDE SEQUENCE</scope>
    <source>
        <strain evidence="1">FP105234-sp</strain>
    </source>
</reference>
<evidence type="ECO:0000313" key="1">
    <source>
        <dbReference type="EMBL" id="KAI0049517.1"/>
    </source>
</evidence>
<dbReference type="EMBL" id="MU275872">
    <property type="protein sequence ID" value="KAI0049517.1"/>
    <property type="molecule type" value="Genomic_DNA"/>
</dbReference>
<keyword evidence="1" id="KW-0808">Transferase</keyword>
<protein>
    <submittedName>
        <fullName evidence="1">S-adenosyl-L-methionine-dependent methyltransferase</fullName>
    </submittedName>
</protein>
<accession>A0ACB8S052</accession>
<organism evidence="1 2">
    <name type="scientific">Auriscalpium vulgare</name>
    <dbReference type="NCBI Taxonomy" id="40419"/>
    <lineage>
        <taxon>Eukaryota</taxon>
        <taxon>Fungi</taxon>
        <taxon>Dikarya</taxon>
        <taxon>Basidiomycota</taxon>
        <taxon>Agaricomycotina</taxon>
        <taxon>Agaricomycetes</taxon>
        <taxon>Russulales</taxon>
        <taxon>Auriscalpiaceae</taxon>
        <taxon>Auriscalpium</taxon>
    </lineage>
</organism>
<keyword evidence="2" id="KW-1185">Reference proteome</keyword>
<dbReference type="Proteomes" id="UP000814033">
    <property type="component" value="Unassembled WGS sequence"/>
</dbReference>
<proteinExistence type="predicted"/>
<comment type="caution">
    <text evidence="1">The sequence shown here is derived from an EMBL/GenBank/DDBJ whole genome shotgun (WGS) entry which is preliminary data.</text>
</comment>
<evidence type="ECO:0000313" key="2">
    <source>
        <dbReference type="Proteomes" id="UP000814033"/>
    </source>
</evidence>
<reference evidence="1" key="2">
    <citation type="journal article" date="2022" name="New Phytol.">
        <title>Evolutionary transition to the ectomycorrhizal habit in the genomes of a hyperdiverse lineage of mushroom-forming fungi.</title>
        <authorList>
            <person name="Looney B."/>
            <person name="Miyauchi S."/>
            <person name="Morin E."/>
            <person name="Drula E."/>
            <person name="Courty P.E."/>
            <person name="Kohler A."/>
            <person name="Kuo A."/>
            <person name="LaButti K."/>
            <person name="Pangilinan J."/>
            <person name="Lipzen A."/>
            <person name="Riley R."/>
            <person name="Andreopoulos W."/>
            <person name="He G."/>
            <person name="Johnson J."/>
            <person name="Nolan M."/>
            <person name="Tritt A."/>
            <person name="Barry K.W."/>
            <person name="Grigoriev I.V."/>
            <person name="Nagy L.G."/>
            <person name="Hibbett D."/>
            <person name="Henrissat B."/>
            <person name="Matheny P.B."/>
            <person name="Labbe J."/>
            <person name="Martin F.M."/>
        </authorList>
    </citation>
    <scope>NUCLEOTIDE SEQUENCE</scope>
    <source>
        <strain evidence="1">FP105234-sp</strain>
    </source>
</reference>
<feature type="non-terminal residue" evidence="1">
    <location>
        <position position="1"/>
    </location>
</feature>